<feature type="compositionally biased region" description="Basic and acidic residues" evidence="8">
    <location>
        <begin position="224"/>
        <end position="237"/>
    </location>
</feature>
<dbReference type="Pfam" id="PF06984">
    <property type="entry name" value="MRP-L47"/>
    <property type="match status" value="1"/>
</dbReference>
<dbReference type="GO" id="GO:0032543">
    <property type="term" value="P:mitochondrial translation"/>
    <property type="evidence" value="ECO:0007669"/>
    <property type="project" value="TreeGrafter"/>
</dbReference>
<reference evidence="9" key="1">
    <citation type="journal article" date="2020" name="Nat. Commun.">
        <title>Large-scale genome sequencing of mycorrhizal fungi provides insights into the early evolution of symbiotic traits.</title>
        <authorList>
            <person name="Miyauchi S."/>
            <person name="Kiss E."/>
            <person name="Kuo A."/>
            <person name="Drula E."/>
            <person name="Kohler A."/>
            <person name="Sanchez-Garcia M."/>
            <person name="Morin E."/>
            <person name="Andreopoulos B."/>
            <person name="Barry K.W."/>
            <person name="Bonito G."/>
            <person name="Buee M."/>
            <person name="Carver A."/>
            <person name="Chen C."/>
            <person name="Cichocki N."/>
            <person name="Clum A."/>
            <person name="Culley D."/>
            <person name="Crous P.W."/>
            <person name="Fauchery L."/>
            <person name="Girlanda M."/>
            <person name="Hayes R.D."/>
            <person name="Keri Z."/>
            <person name="LaButti K."/>
            <person name="Lipzen A."/>
            <person name="Lombard V."/>
            <person name="Magnuson J."/>
            <person name="Maillard F."/>
            <person name="Murat C."/>
            <person name="Nolan M."/>
            <person name="Ohm R.A."/>
            <person name="Pangilinan J."/>
            <person name="Pereira M.F."/>
            <person name="Perotto S."/>
            <person name="Peter M."/>
            <person name="Pfister S."/>
            <person name="Riley R."/>
            <person name="Sitrit Y."/>
            <person name="Stielow J.B."/>
            <person name="Szollosi G."/>
            <person name="Zifcakova L."/>
            <person name="Stursova M."/>
            <person name="Spatafora J.W."/>
            <person name="Tedersoo L."/>
            <person name="Vaario L.M."/>
            <person name="Yamada A."/>
            <person name="Yan M."/>
            <person name="Wang P."/>
            <person name="Xu J."/>
            <person name="Bruns T."/>
            <person name="Baldrian P."/>
            <person name="Vilgalys R."/>
            <person name="Dunand C."/>
            <person name="Henrissat B."/>
            <person name="Grigoriev I.V."/>
            <person name="Hibbett D."/>
            <person name="Nagy L.G."/>
            <person name="Martin F.M."/>
        </authorList>
    </citation>
    <scope>NUCLEOTIDE SEQUENCE</scope>
    <source>
        <strain evidence="9">UP504</strain>
    </source>
</reference>
<dbReference type="Proteomes" id="UP000886523">
    <property type="component" value="Unassembled WGS sequence"/>
</dbReference>
<dbReference type="PANTHER" id="PTHR21183">
    <property type="entry name" value="RIBOSOMAL PROTEIN L47, MITOCHONDRIAL-RELATED"/>
    <property type="match status" value="1"/>
</dbReference>
<dbReference type="PANTHER" id="PTHR21183:SF18">
    <property type="entry name" value="LARGE RIBOSOMAL SUBUNIT PROTEIN UL29M"/>
    <property type="match status" value="1"/>
</dbReference>
<dbReference type="EMBL" id="MU129027">
    <property type="protein sequence ID" value="KAF9509885.1"/>
    <property type="molecule type" value="Genomic_DNA"/>
</dbReference>
<evidence type="ECO:0000313" key="10">
    <source>
        <dbReference type="Proteomes" id="UP000886523"/>
    </source>
</evidence>
<dbReference type="GO" id="GO:0005762">
    <property type="term" value="C:mitochondrial large ribosomal subunit"/>
    <property type="evidence" value="ECO:0007669"/>
    <property type="project" value="TreeGrafter"/>
</dbReference>
<feature type="region of interest" description="Disordered" evidence="8">
    <location>
        <begin position="1"/>
        <end position="58"/>
    </location>
</feature>
<proteinExistence type="inferred from homology"/>
<dbReference type="InterPro" id="IPR038340">
    <property type="entry name" value="MRP-L47_sf"/>
</dbReference>
<comment type="similarity">
    <text evidence="2">Belongs to the universal ribosomal protein uL29 family.</text>
</comment>
<gene>
    <name evidence="9" type="ORF">BS47DRAFT_1348720</name>
</gene>
<evidence type="ECO:0000256" key="5">
    <source>
        <dbReference type="ARBA" id="ARBA00023274"/>
    </source>
</evidence>
<dbReference type="AlphaFoldDB" id="A0A9P6AQ23"/>
<dbReference type="GO" id="GO:0003735">
    <property type="term" value="F:structural constituent of ribosome"/>
    <property type="evidence" value="ECO:0007669"/>
    <property type="project" value="InterPro"/>
</dbReference>
<feature type="compositionally biased region" description="Polar residues" evidence="8">
    <location>
        <begin position="200"/>
        <end position="211"/>
    </location>
</feature>
<dbReference type="SUPFAM" id="SSF46561">
    <property type="entry name" value="Ribosomal protein L29 (L29p)"/>
    <property type="match status" value="1"/>
</dbReference>
<sequence>MAVEAIGSMSRMGLITRSDVAAQPTPPSAAKSQNEGVGTDPRNWTPTPDGPLRPKLPGVPIPLSHPLYAFFRFQETAVEQEEDAEGRKKKKIHRYYTTLEAPHEENDQSGRAWLASELRHKSFRDLHTLWYVLARERNLLATQMLTARRLGLDPKQSISGPKKDVMCRKSMARIKQVLNERRLAYLGAVEVASDHKSPNPLKTTAELQTQRVKNRRHRLRKKERMREARKPVEKSEEPVLVEGA</sequence>
<evidence type="ECO:0000256" key="8">
    <source>
        <dbReference type="SAM" id="MobiDB-lite"/>
    </source>
</evidence>
<keyword evidence="4" id="KW-0496">Mitochondrion</keyword>
<dbReference type="Gene3D" id="6.10.330.20">
    <property type="match status" value="1"/>
</dbReference>
<evidence type="ECO:0000256" key="7">
    <source>
        <dbReference type="ARBA" id="ARBA00035399"/>
    </source>
</evidence>
<feature type="compositionally biased region" description="Basic residues" evidence="8">
    <location>
        <begin position="212"/>
        <end position="223"/>
    </location>
</feature>
<keyword evidence="3" id="KW-0689">Ribosomal protein</keyword>
<dbReference type="InterPro" id="IPR036049">
    <property type="entry name" value="Ribosomal_uL29_sf"/>
</dbReference>
<evidence type="ECO:0000256" key="2">
    <source>
        <dbReference type="ARBA" id="ARBA00009254"/>
    </source>
</evidence>
<comment type="subcellular location">
    <subcellularLocation>
        <location evidence="1">Mitochondrion</location>
    </subcellularLocation>
</comment>
<evidence type="ECO:0000256" key="3">
    <source>
        <dbReference type="ARBA" id="ARBA00022980"/>
    </source>
</evidence>
<name>A0A9P6AQ23_9AGAM</name>
<evidence type="ECO:0000313" key="9">
    <source>
        <dbReference type="EMBL" id="KAF9509885.1"/>
    </source>
</evidence>
<dbReference type="InterPro" id="IPR010729">
    <property type="entry name" value="Ribosomal_uL29_mit"/>
</dbReference>
<protein>
    <recommendedName>
        <fullName evidence="6">Large ribosomal subunit protein uL29m</fullName>
    </recommendedName>
    <alternativeName>
        <fullName evidence="7">54S ribosomal protein L4, mitochondrial</fullName>
    </alternativeName>
</protein>
<evidence type="ECO:0000256" key="4">
    <source>
        <dbReference type="ARBA" id="ARBA00023128"/>
    </source>
</evidence>
<evidence type="ECO:0000256" key="6">
    <source>
        <dbReference type="ARBA" id="ARBA00035289"/>
    </source>
</evidence>
<dbReference type="OrthoDB" id="270763at2759"/>
<feature type="compositionally biased region" description="Polar residues" evidence="8">
    <location>
        <begin position="30"/>
        <end position="46"/>
    </location>
</feature>
<accession>A0A9P6AQ23</accession>
<keyword evidence="10" id="KW-1185">Reference proteome</keyword>
<keyword evidence="5" id="KW-0687">Ribonucleoprotein</keyword>
<feature type="region of interest" description="Disordered" evidence="8">
    <location>
        <begin position="194"/>
        <end position="244"/>
    </location>
</feature>
<comment type="caution">
    <text evidence="9">The sequence shown here is derived from an EMBL/GenBank/DDBJ whole genome shotgun (WGS) entry which is preliminary data.</text>
</comment>
<evidence type="ECO:0000256" key="1">
    <source>
        <dbReference type="ARBA" id="ARBA00004173"/>
    </source>
</evidence>
<organism evidence="9 10">
    <name type="scientific">Hydnum rufescens UP504</name>
    <dbReference type="NCBI Taxonomy" id="1448309"/>
    <lineage>
        <taxon>Eukaryota</taxon>
        <taxon>Fungi</taxon>
        <taxon>Dikarya</taxon>
        <taxon>Basidiomycota</taxon>
        <taxon>Agaricomycotina</taxon>
        <taxon>Agaricomycetes</taxon>
        <taxon>Cantharellales</taxon>
        <taxon>Hydnaceae</taxon>
        <taxon>Hydnum</taxon>
    </lineage>
</organism>